<sequence>MAVNLQPSRNPEQLWIFRCLATVLLLGQISLHILQGKTYYRKILEHTVKAGPGSLSPVLLVSGFAGMIFTIQTARELVRFGAVETVGGAFALAFCRELAPILTASIIAGQVGSAFAAEIGAMRVTEQIDALYMLKTDPIDYLVLPRVIACCLMMPLMMIFAVIIGISGGVFAAAQFYQVPPERFLESVRDFLAPSDILIILLKGWIFGLIVAVNGCSWGMTTRGGAKEVGESATTAVVTTWVAIFIMDFVLALLLFEQPVL</sequence>
<dbReference type="Proteomes" id="UP000300142">
    <property type="component" value="Unassembled WGS sequence"/>
</dbReference>
<dbReference type="RefSeq" id="WP_096572100.1">
    <property type="nucleotide sequence ID" value="NZ_BJCE01000486.1"/>
</dbReference>
<keyword evidence="4 7" id="KW-0812">Transmembrane</keyword>
<feature type="transmembrane region" description="Helical" evidence="7">
    <location>
        <begin position="233"/>
        <end position="256"/>
    </location>
</feature>
<dbReference type="PANTHER" id="PTHR30188">
    <property type="entry name" value="ABC TRANSPORTER PERMEASE PROTEIN-RELATED"/>
    <property type="match status" value="1"/>
</dbReference>
<keyword evidence="3" id="KW-0813">Transport</keyword>
<comment type="caution">
    <text evidence="8">The sequence shown here is derived from an EMBL/GenBank/DDBJ whole genome shotgun (WGS) entry which is preliminary data.</text>
</comment>
<comment type="subcellular location">
    <subcellularLocation>
        <location evidence="1">Membrane</location>
        <topology evidence="1">Multi-pass membrane protein</topology>
    </subcellularLocation>
</comment>
<dbReference type="NCBIfam" id="TIGR00056">
    <property type="entry name" value="MlaE family lipid ABC transporter permease subunit"/>
    <property type="match status" value="1"/>
</dbReference>
<comment type="similarity">
    <text evidence="2 7">Belongs to the MlaE permease family.</text>
</comment>
<dbReference type="EMBL" id="BJCE01000486">
    <property type="protein sequence ID" value="GCL40242.1"/>
    <property type="molecule type" value="Genomic_DNA"/>
</dbReference>
<dbReference type="Pfam" id="PF02405">
    <property type="entry name" value="MlaE"/>
    <property type="match status" value="1"/>
</dbReference>
<dbReference type="AlphaFoldDB" id="A0A480A6T8"/>
<name>A0A480A6T8_9CYAN</name>
<evidence type="ECO:0008006" key="10">
    <source>
        <dbReference type="Google" id="ProtNLM"/>
    </source>
</evidence>
<dbReference type="InterPro" id="IPR003453">
    <property type="entry name" value="ABC_MlaE_roteobac"/>
</dbReference>
<evidence type="ECO:0000256" key="1">
    <source>
        <dbReference type="ARBA" id="ARBA00004141"/>
    </source>
</evidence>
<keyword evidence="9" id="KW-1185">Reference proteome</keyword>
<gene>
    <name evidence="8" type="ORF">SR1949_53770</name>
</gene>
<keyword evidence="6 7" id="KW-0472">Membrane</keyword>
<feature type="transmembrane region" description="Helical" evidence="7">
    <location>
        <begin position="55"/>
        <end position="71"/>
    </location>
</feature>
<feature type="transmembrane region" description="Helical" evidence="7">
    <location>
        <begin position="197"/>
        <end position="221"/>
    </location>
</feature>
<evidence type="ECO:0000313" key="8">
    <source>
        <dbReference type="EMBL" id="GCL40242.1"/>
    </source>
</evidence>
<feature type="transmembrane region" description="Helical" evidence="7">
    <location>
        <begin position="15"/>
        <end position="34"/>
    </location>
</feature>
<organism evidence="8 9">
    <name type="scientific">Sphaerospermopsis reniformis</name>
    <dbReference type="NCBI Taxonomy" id="531300"/>
    <lineage>
        <taxon>Bacteria</taxon>
        <taxon>Bacillati</taxon>
        <taxon>Cyanobacteriota</taxon>
        <taxon>Cyanophyceae</taxon>
        <taxon>Nostocales</taxon>
        <taxon>Aphanizomenonaceae</taxon>
        <taxon>Sphaerospermopsis</taxon>
    </lineage>
</organism>
<dbReference type="InterPro" id="IPR030802">
    <property type="entry name" value="Permease_MalE"/>
</dbReference>
<keyword evidence="5 7" id="KW-1133">Transmembrane helix</keyword>
<dbReference type="PANTHER" id="PTHR30188:SF4">
    <property type="entry name" value="PROTEIN TRIGALACTOSYLDIACYLGLYCEROL 1, CHLOROPLASTIC"/>
    <property type="match status" value="1"/>
</dbReference>
<evidence type="ECO:0000256" key="6">
    <source>
        <dbReference type="ARBA" id="ARBA00023136"/>
    </source>
</evidence>
<evidence type="ECO:0000256" key="5">
    <source>
        <dbReference type="ARBA" id="ARBA00022989"/>
    </source>
</evidence>
<evidence type="ECO:0000256" key="2">
    <source>
        <dbReference type="ARBA" id="ARBA00007556"/>
    </source>
</evidence>
<evidence type="ECO:0000313" key="9">
    <source>
        <dbReference type="Proteomes" id="UP000300142"/>
    </source>
</evidence>
<feature type="transmembrane region" description="Helical" evidence="7">
    <location>
        <begin position="156"/>
        <end position="177"/>
    </location>
</feature>
<dbReference type="GO" id="GO:0005548">
    <property type="term" value="F:phospholipid transporter activity"/>
    <property type="evidence" value="ECO:0007669"/>
    <property type="project" value="TreeGrafter"/>
</dbReference>
<evidence type="ECO:0000256" key="7">
    <source>
        <dbReference type="RuleBase" id="RU362044"/>
    </source>
</evidence>
<dbReference type="GO" id="GO:0043190">
    <property type="term" value="C:ATP-binding cassette (ABC) transporter complex"/>
    <property type="evidence" value="ECO:0007669"/>
    <property type="project" value="InterPro"/>
</dbReference>
<reference evidence="9" key="1">
    <citation type="submission" date="2019-02" db="EMBL/GenBank/DDBJ databases">
        <title>Draft genome sequence of Sphaerospermopsis reniformis NIES-1949.</title>
        <authorList>
            <person name="Yamaguchi H."/>
            <person name="Suzuki S."/>
            <person name="Kawachi M."/>
        </authorList>
    </citation>
    <scope>NUCLEOTIDE SEQUENCE [LARGE SCALE GENOMIC DNA]</scope>
    <source>
        <strain evidence="9">NIES-1949</strain>
    </source>
</reference>
<accession>A0A480A6T8</accession>
<protein>
    <recommendedName>
        <fullName evidence="10">Transporter</fullName>
    </recommendedName>
</protein>
<evidence type="ECO:0000256" key="3">
    <source>
        <dbReference type="ARBA" id="ARBA00022448"/>
    </source>
</evidence>
<proteinExistence type="inferred from homology"/>
<evidence type="ECO:0000256" key="4">
    <source>
        <dbReference type="ARBA" id="ARBA00022692"/>
    </source>
</evidence>